<evidence type="ECO:0000313" key="1">
    <source>
        <dbReference type="EMBL" id="PKM91339.1"/>
    </source>
</evidence>
<name>A0A2N2E9G3_9BACT</name>
<comment type="caution">
    <text evidence="1">The sequence shown here is derived from an EMBL/GenBank/DDBJ whole genome shotgun (WGS) entry which is preliminary data.</text>
</comment>
<accession>A0A2N2E9G3</accession>
<reference evidence="1 2" key="1">
    <citation type="journal article" date="2017" name="ISME J.">
        <title>Potential for microbial H2 and metal transformations associated with novel bacteria and archaea in deep terrestrial subsurface sediments.</title>
        <authorList>
            <person name="Hernsdorf A.W."/>
            <person name="Amano Y."/>
            <person name="Miyakawa K."/>
            <person name="Ise K."/>
            <person name="Suzuki Y."/>
            <person name="Anantharaman K."/>
            <person name="Probst A."/>
            <person name="Burstein D."/>
            <person name="Thomas B.C."/>
            <person name="Banfield J.F."/>
        </authorList>
    </citation>
    <scope>NUCLEOTIDE SEQUENCE [LARGE SCALE GENOMIC DNA]</scope>
    <source>
        <strain evidence="1">HGW-Falkowbacteria-1</strain>
    </source>
</reference>
<protein>
    <recommendedName>
        <fullName evidence="3">Cytoplasmic protein</fullName>
    </recommendedName>
</protein>
<dbReference type="InterPro" id="IPR004260">
    <property type="entry name" value="Pyr-dimer_DNA_glycosylase"/>
</dbReference>
<organism evidence="1 2">
    <name type="scientific">Candidatus Falkowbacteria bacterium HGW-Falkowbacteria-1</name>
    <dbReference type="NCBI Taxonomy" id="2013768"/>
    <lineage>
        <taxon>Bacteria</taxon>
        <taxon>Candidatus Falkowiibacteriota</taxon>
    </lineage>
</organism>
<proteinExistence type="predicted"/>
<evidence type="ECO:0008006" key="3">
    <source>
        <dbReference type="Google" id="ProtNLM"/>
    </source>
</evidence>
<dbReference type="EMBL" id="PHAI01000002">
    <property type="protein sequence ID" value="PKM91339.1"/>
    <property type="molecule type" value="Genomic_DNA"/>
</dbReference>
<evidence type="ECO:0000313" key="2">
    <source>
        <dbReference type="Proteomes" id="UP000233517"/>
    </source>
</evidence>
<sequence>MQTFLPYKSFKKSVQSLDYRRLGKQRVEARQILNIILNRTQSMGWRNHPAVLMWSRYPNALKIYFNTCIDEWERRGYRNNMSREKVRGRVVYPWWVGNKSFHSAHRSNLLRKDYDYYSRFGWKEGDDLPYFWPL</sequence>
<dbReference type="AlphaFoldDB" id="A0A2N2E9G3"/>
<gene>
    <name evidence="1" type="ORF">CVU82_01945</name>
</gene>
<dbReference type="Pfam" id="PF03013">
    <property type="entry name" value="Pyr_excise"/>
    <property type="match status" value="1"/>
</dbReference>
<dbReference type="Proteomes" id="UP000233517">
    <property type="component" value="Unassembled WGS sequence"/>
</dbReference>